<dbReference type="Gene3D" id="3.40.250.10">
    <property type="entry name" value="Rhodanese-like domain"/>
    <property type="match status" value="1"/>
</dbReference>
<accession>A0AB34G055</accession>
<reference evidence="2" key="1">
    <citation type="submission" date="2023-01" db="EMBL/GenBank/DDBJ databases">
        <title>The growth and conidiation of Purpureocillium lavendulum are regulated by nitrogen source and histone H3K14 acetylation.</title>
        <authorList>
            <person name="Tang P."/>
            <person name="Han J."/>
            <person name="Zhang C."/>
            <person name="Tang P."/>
            <person name="Qi F."/>
            <person name="Zhang K."/>
            <person name="Liang L."/>
        </authorList>
    </citation>
    <scope>NUCLEOTIDE SEQUENCE</scope>
    <source>
        <strain evidence="2">YMF1.00683</strain>
    </source>
</reference>
<dbReference type="PROSITE" id="PS50206">
    <property type="entry name" value="RHODANESE_3"/>
    <property type="match status" value="1"/>
</dbReference>
<dbReference type="Proteomes" id="UP001163105">
    <property type="component" value="Unassembled WGS sequence"/>
</dbReference>
<dbReference type="AlphaFoldDB" id="A0AB34G055"/>
<dbReference type="InterPro" id="IPR036873">
    <property type="entry name" value="Rhodanese-like_dom_sf"/>
</dbReference>
<evidence type="ECO:0000313" key="2">
    <source>
        <dbReference type="EMBL" id="KAJ6444246.1"/>
    </source>
</evidence>
<dbReference type="PANTHER" id="PTHR44086:SF10">
    <property type="entry name" value="THIOSULFATE SULFURTRANSFERASE_RHODANESE-LIKE DOMAIN-CONTAINING PROTEIN 3"/>
    <property type="match status" value="1"/>
</dbReference>
<dbReference type="CDD" id="cd01519">
    <property type="entry name" value="RHOD_HSP67B2"/>
    <property type="match status" value="1"/>
</dbReference>
<dbReference type="SMART" id="SM00450">
    <property type="entry name" value="RHOD"/>
    <property type="match status" value="1"/>
</dbReference>
<dbReference type="GO" id="GO:0004792">
    <property type="term" value="F:thiosulfate-cyanide sulfurtransferase activity"/>
    <property type="evidence" value="ECO:0007669"/>
    <property type="project" value="TreeGrafter"/>
</dbReference>
<dbReference type="EMBL" id="JAQHRD010000002">
    <property type="protein sequence ID" value="KAJ6444246.1"/>
    <property type="molecule type" value="Genomic_DNA"/>
</dbReference>
<evidence type="ECO:0000313" key="3">
    <source>
        <dbReference type="Proteomes" id="UP001163105"/>
    </source>
</evidence>
<evidence type="ECO:0000259" key="1">
    <source>
        <dbReference type="PROSITE" id="PS50206"/>
    </source>
</evidence>
<keyword evidence="3" id="KW-1185">Reference proteome</keyword>
<feature type="domain" description="Rhodanese" evidence="1">
    <location>
        <begin position="112"/>
        <end position="214"/>
    </location>
</feature>
<dbReference type="InterPro" id="IPR001763">
    <property type="entry name" value="Rhodanese-like_dom"/>
</dbReference>
<dbReference type="SUPFAM" id="SSF52821">
    <property type="entry name" value="Rhodanese/Cell cycle control phosphatase"/>
    <property type="match status" value="1"/>
</dbReference>
<organism evidence="2 3">
    <name type="scientific">Purpureocillium lavendulum</name>
    <dbReference type="NCBI Taxonomy" id="1247861"/>
    <lineage>
        <taxon>Eukaryota</taxon>
        <taxon>Fungi</taxon>
        <taxon>Dikarya</taxon>
        <taxon>Ascomycota</taxon>
        <taxon>Pezizomycotina</taxon>
        <taxon>Sordariomycetes</taxon>
        <taxon>Hypocreomycetidae</taxon>
        <taxon>Hypocreales</taxon>
        <taxon>Ophiocordycipitaceae</taxon>
        <taxon>Purpureocillium</taxon>
    </lineage>
</organism>
<proteinExistence type="predicted"/>
<comment type="caution">
    <text evidence="2">The sequence shown here is derived from an EMBL/GenBank/DDBJ whole genome shotgun (WGS) entry which is preliminary data.</text>
</comment>
<gene>
    <name evidence="2" type="ORF">O9K51_02640</name>
</gene>
<protein>
    <submittedName>
        <fullName evidence="2">Cytochrome P450 61</fullName>
    </submittedName>
</protein>
<dbReference type="Pfam" id="PF00581">
    <property type="entry name" value="Rhodanese"/>
    <property type="match status" value="1"/>
</dbReference>
<dbReference type="GO" id="GO:0005739">
    <property type="term" value="C:mitochondrion"/>
    <property type="evidence" value="ECO:0007669"/>
    <property type="project" value="TreeGrafter"/>
</dbReference>
<dbReference type="PANTHER" id="PTHR44086">
    <property type="entry name" value="THIOSULFATE SULFURTRANSFERASE RDL2, MITOCHONDRIAL-RELATED"/>
    <property type="match status" value="1"/>
</dbReference>
<sequence length="215" mass="22674">MAFSLARRALARTVAATPRGIARRAAGGELAAALGARAASSRCAAVPILAKALPVWTRPLAAAQPSRRWYSAGRSGAQAGDHGQVPPSRLWSFEEVKRLVQDNKAADGGEDGPKNVVIVDVREPGELHATGKIPGAVNIPVTSAVQSFHVSDADFEDMHGFARPPRDATLLFYCKAGVRARSAATLAQHAGWPSVGEYPGSWLDWEVHGGPVEKA</sequence>
<name>A0AB34G055_9HYPO</name>